<evidence type="ECO:0000313" key="10">
    <source>
        <dbReference type="EMBL" id="SNV22835.1"/>
    </source>
</evidence>
<dbReference type="InterPro" id="IPR004089">
    <property type="entry name" value="MCPsignal_dom"/>
</dbReference>
<dbReference type="PRINTS" id="PR00260">
    <property type="entry name" value="CHEMTRNSDUCR"/>
</dbReference>
<name>A0A239VKL5_9MICO</name>
<dbReference type="PROSITE" id="PS50111">
    <property type="entry name" value="CHEMOTAXIS_TRANSDUC_2"/>
    <property type="match status" value="1"/>
</dbReference>
<reference evidence="10 11" key="1">
    <citation type="submission" date="2017-06" db="EMBL/GenBank/DDBJ databases">
        <authorList>
            <consortium name="Pathogen Informatics"/>
        </authorList>
    </citation>
    <scope>NUCLEOTIDE SEQUENCE [LARGE SCALE GENOMIC DNA]</scope>
    <source>
        <strain evidence="10 11">NCTC13039</strain>
    </source>
</reference>
<comment type="similarity">
    <text evidence="4">Belongs to the methyl-accepting chemotaxis (MCP) protein family.</text>
</comment>
<dbReference type="Proteomes" id="UP000242637">
    <property type="component" value="Chromosome 1"/>
</dbReference>
<dbReference type="SMART" id="SM00304">
    <property type="entry name" value="HAMP"/>
    <property type="match status" value="1"/>
</dbReference>
<feature type="domain" description="Methyl-accepting transducer" evidence="8">
    <location>
        <begin position="291"/>
        <end position="527"/>
    </location>
</feature>
<dbReference type="SUPFAM" id="SSF58104">
    <property type="entry name" value="Methyl-accepting chemotaxis protein (MCP) signaling domain"/>
    <property type="match status" value="1"/>
</dbReference>
<feature type="region of interest" description="Disordered" evidence="6">
    <location>
        <begin position="501"/>
        <end position="530"/>
    </location>
</feature>
<dbReference type="GO" id="GO:0016020">
    <property type="term" value="C:membrane"/>
    <property type="evidence" value="ECO:0007669"/>
    <property type="project" value="InterPro"/>
</dbReference>
<proteinExistence type="inferred from homology"/>
<evidence type="ECO:0000259" key="8">
    <source>
        <dbReference type="PROSITE" id="PS50111"/>
    </source>
</evidence>
<evidence type="ECO:0000256" key="6">
    <source>
        <dbReference type="SAM" id="MobiDB-lite"/>
    </source>
</evidence>
<dbReference type="GO" id="GO:0004888">
    <property type="term" value="F:transmembrane signaling receptor activity"/>
    <property type="evidence" value="ECO:0007669"/>
    <property type="project" value="InterPro"/>
</dbReference>
<dbReference type="PANTHER" id="PTHR32089:SF112">
    <property type="entry name" value="LYSOZYME-LIKE PROTEIN-RELATED"/>
    <property type="match status" value="1"/>
</dbReference>
<feature type="compositionally biased region" description="Polar residues" evidence="6">
    <location>
        <begin position="505"/>
        <end position="524"/>
    </location>
</feature>
<sequence>MSTDAHLTTEATGKKPISITVKIALVGLVGLIGALLIGGAALLAIRQISNANEEQNTALHVEKAALGMQAHNLDVSGWQLGVLGDVYRLGAKRALSGEDAYNAKGFDKARASLEADLKAFPRADLTDEERKHLDTVEAGYKEFFDAEAEVRTLYATENRAKIDQAAGEINGGKAGQAFTKIADASDALAASATARATALSEQKTSVIAFVPWIIIGITIVLAGFIALSARIIALPIARSLHSVRDSLIAISRSDLTVPAAITTHDEVGETARALEHTRTAMISIITRVMQATQDVADNAQNLTSLSQNVGADAANSFSELDSTAREASSVDKNIQTVAAGTEEMTASIREIAKSTNDAAAIAAQAVQVAETANAAVTQLGTSSAEIGEVVKTITGIAEQTNLLALNATIEAARAGEAGKGFAVVANEVKDLARETSQATENIGRRVETIQNDTHAAVSAINEIASIIAQIHDSQGTIASAVEEQTATTNEMSRSVNDAARGAGSIAQNVERTAQSSRSTSGTTERMSEEITRLVDSSASLRELVSHFRV</sequence>
<evidence type="ECO:0000256" key="7">
    <source>
        <dbReference type="SAM" id="Phobius"/>
    </source>
</evidence>
<feature type="transmembrane region" description="Helical" evidence="7">
    <location>
        <begin position="23"/>
        <end position="45"/>
    </location>
</feature>
<feature type="domain" description="HAMP" evidence="9">
    <location>
        <begin position="234"/>
        <end position="286"/>
    </location>
</feature>
<dbReference type="STRING" id="1121387.GCA_000429885_00033"/>
<dbReference type="KEGG" id="dco:SAMEA4475696_1664"/>
<dbReference type="Pfam" id="PF00015">
    <property type="entry name" value="MCPsignal"/>
    <property type="match status" value="1"/>
</dbReference>
<keyword evidence="2 7" id="KW-1133">Transmembrane helix</keyword>
<dbReference type="GO" id="GO:0007165">
    <property type="term" value="P:signal transduction"/>
    <property type="evidence" value="ECO:0007669"/>
    <property type="project" value="UniProtKB-KW"/>
</dbReference>
<keyword evidence="7" id="KW-0472">Membrane</keyword>
<keyword evidence="3 5" id="KW-0807">Transducer</keyword>
<dbReference type="PANTHER" id="PTHR32089">
    <property type="entry name" value="METHYL-ACCEPTING CHEMOTAXIS PROTEIN MCPB"/>
    <property type="match status" value="1"/>
</dbReference>
<evidence type="ECO:0000256" key="1">
    <source>
        <dbReference type="ARBA" id="ARBA00022692"/>
    </source>
</evidence>
<dbReference type="GO" id="GO:0006935">
    <property type="term" value="P:chemotaxis"/>
    <property type="evidence" value="ECO:0007669"/>
    <property type="project" value="InterPro"/>
</dbReference>
<evidence type="ECO:0000259" key="9">
    <source>
        <dbReference type="PROSITE" id="PS50885"/>
    </source>
</evidence>
<protein>
    <submittedName>
        <fullName evidence="10">Methyl-accepting chemotaxis protein 2</fullName>
    </submittedName>
</protein>
<keyword evidence="1 7" id="KW-0812">Transmembrane</keyword>
<evidence type="ECO:0000256" key="4">
    <source>
        <dbReference type="ARBA" id="ARBA00029447"/>
    </source>
</evidence>
<evidence type="ECO:0000313" key="11">
    <source>
        <dbReference type="Proteomes" id="UP000242637"/>
    </source>
</evidence>
<dbReference type="PROSITE" id="PS50885">
    <property type="entry name" value="HAMP"/>
    <property type="match status" value="1"/>
</dbReference>
<evidence type="ECO:0000256" key="2">
    <source>
        <dbReference type="ARBA" id="ARBA00022989"/>
    </source>
</evidence>
<dbReference type="Gene3D" id="1.10.287.950">
    <property type="entry name" value="Methyl-accepting chemotaxis protein"/>
    <property type="match status" value="1"/>
</dbReference>
<dbReference type="InterPro" id="IPR004090">
    <property type="entry name" value="Chemotax_Me-accpt_rcpt"/>
</dbReference>
<organism evidence="10 11">
    <name type="scientific">Dermatophilus congolensis</name>
    <dbReference type="NCBI Taxonomy" id="1863"/>
    <lineage>
        <taxon>Bacteria</taxon>
        <taxon>Bacillati</taxon>
        <taxon>Actinomycetota</taxon>
        <taxon>Actinomycetes</taxon>
        <taxon>Micrococcales</taxon>
        <taxon>Dermatophilaceae</taxon>
        <taxon>Dermatophilus</taxon>
    </lineage>
</organism>
<dbReference type="InterPro" id="IPR003660">
    <property type="entry name" value="HAMP_dom"/>
</dbReference>
<dbReference type="CDD" id="cd06225">
    <property type="entry name" value="HAMP"/>
    <property type="match status" value="1"/>
</dbReference>
<dbReference type="Pfam" id="PF00672">
    <property type="entry name" value="HAMP"/>
    <property type="match status" value="1"/>
</dbReference>
<evidence type="ECO:0000256" key="5">
    <source>
        <dbReference type="PROSITE-ProRule" id="PRU00284"/>
    </source>
</evidence>
<feature type="transmembrane region" description="Helical" evidence="7">
    <location>
        <begin position="209"/>
        <end position="232"/>
    </location>
</feature>
<gene>
    <name evidence="10" type="primary">mcp2_2</name>
    <name evidence="10" type="ORF">SAMEA4475696_01664</name>
</gene>
<keyword evidence="11" id="KW-1185">Reference proteome</keyword>
<evidence type="ECO:0000256" key="3">
    <source>
        <dbReference type="ARBA" id="ARBA00023224"/>
    </source>
</evidence>
<accession>A0A239VKL5</accession>
<dbReference type="EMBL" id="LT906453">
    <property type="protein sequence ID" value="SNV22835.1"/>
    <property type="molecule type" value="Genomic_DNA"/>
</dbReference>
<dbReference type="AlphaFoldDB" id="A0A239VKL5"/>
<dbReference type="SMART" id="SM00283">
    <property type="entry name" value="MA"/>
    <property type="match status" value="1"/>
</dbReference>